<dbReference type="Pfam" id="PF09996">
    <property type="entry name" value="DUF2237"/>
    <property type="match status" value="1"/>
</dbReference>
<organism evidence="1">
    <name type="scientific">viral metagenome</name>
    <dbReference type="NCBI Taxonomy" id="1070528"/>
    <lineage>
        <taxon>unclassified sequences</taxon>
        <taxon>metagenomes</taxon>
        <taxon>organismal metagenomes</taxon>
    </lineage>
</organism>
<dbReference type="InterPro" id="IPR018714">
    <property type="entry name" value="DUF2237"/>
</dbReference>
<dbReference type="PANTHER" id="PTHR37466">
    <property type="entry name" value="SLR1628 PROTEIN"/>
    <property type="match status" value="1"/>
</dbReference>
<dbReference type="AlphaFoldDB" id="A0A6C0BHX4"/>
<sequence>MTSILNEPIKLCSLNPLTGYKRDGYCTNIEGDSGTHVVCAKVTDNFLQFTKGKGNDLITPRNGFPGLKSGDKWCLCALRWEEARKAGAAPPVDLYSTDKSALKFNNLDTYLQNKLTPQVEGLVNRLSDLRAQRQANSS</sequence>
<evidence type="ECO:0000313" key="1">
    <source>
        <dbReference type="EMBL" id="QHS91945.1"/>
    </source>
</evidence>
<dbReference type="PANTHER" id="PTHR37466:SF1">
    <property type="entry name" value="SLR1628 PROTEIN"/>
    <property type="match status" value="1"/>
</dbReference>
<proteinExistence type="predicted"/>
<reference evidence="1" key="1">
    <citation type="journal article" date="2020" name="Nature">
        <title>Giant virus diversity and host interactions through global metagenomics.</title>
        <authorList>
            <person name="Schulz F."/>
            <person name="Roux S."/>
            <person name="Paez-Espino D."/>
            <person name="Jungbluth S."/>
            <person name="Walsh D.A."/>
            <person name="Denef V.J."/>
            <person name="McMahon K.D."/>
            <person name="Konstantinidis K.T."/>
            <person name="Eloe-Fadrosh E.A."/>
            <person name="Kyrpides N.C."/>
            <person name="Woyke T."/>
        </authorList>
    </citation>
    <scope>NUCLEOTIDE SEQUENCE</scope>
    <source>
        <strain evidence="1">GVMAG-M-3300013285-6</strain>
    </source>
</reference>
<protein>
    <recommendedName>
        <fullName evidence="2">DUF2237 domain-containing protein</fullName>
    </recommendedName>
</protein>
<name>A0A6C0BHX4_9ZZZZ</name>
<accession>A0A6C0BHX4</accession>
<dbReference type="EMBL" id="MN739166">
    <property type="protein sequence ID" value="QHS91945.1"/>
    <property type="molecule type" value="Genomic_DNA"/>
</dbReference>
<dbReference type="Gene3D" id="3.30.56.110">
    <property type="entry name" value="Protein of unknown function DUF2237"/>
    <property type="match status" value="1"/>
</dbReference>
<evidence type="ECO:0008006" key="2">
    <source>
        <dbReference type="Google" id="ProtNLM"/>
    </source>
</evidence>